<evidence type="ECO:0000313" key="1">
    <source>
        <dbReference type="EMBL" id="CAE8695799.1"/>
    </source>
</evidence>
<accession>A0A813KCY9</accession>
<evidence type="ECO:0000313" key="2">
    <source>
        <dbReference type="Proteomes" id="UP000626109"/>
    </source>
</evidence>
<sequence length="90" mass="10171">MTQKALVQLQVKGAEGLEVVLLSQRRLVETVCSLWQSGLRHKAQSGDQPWAKVALGAWRRFLSAFQECADALLRTEAFRLREPEEVSSFI</sequence>
<reference evidence="1" key="1">
    <citation type="submission" date="2021-02" db="EMBL/GenBank/DDBJ databases">
        <authorList>
            <person name="Dougan E. K."/>
            <person name="Rhodes N."/>
            <person name="Thang M."/>
            <person name="Chan C."/>
        </authorList>
    </citation>
    <scope>NUCLEOTIDE SEQUENCE</scope>
</reference>
<feature type="non-terminal residue" evidence="1">
    <location>
        <position position="1"/>
    </location>
</feature>
<dbReference type="Proteomes" id="UP000626109">
    <property type="component" value="Unassembled WGS sequence"/>
</dbReference>
<dbReference type="EMBL" id="CAJNNW010028373">
    <property type="protein sequence ID" value="CAE8695799.1"/>
    <property type="molecule type" value="Genomic_DNA"/>
</dbReference>
<dbReference type="AlphaFoldDB" id="A0A813KCY9"/>
<name>A0A813KCY9_POLGL</name>
<organism evidence="1 2">
    <name type="scientific">Polarella glacialis</name>
    <name type="common">Dinoflagellate</name>
    <dbReference type="NCBI Taxonomy" id="89957"/>
    <lineage>
        <taxon>Eukaryota</taxon>
        <taxon>Sar</taxon>
        <taxon>Alveolata</taxon>
        <taxon>Dinophyceae</taxon>
        <taxon>Suessiales</taxon>
        <taxon>Suessiaceae</taxon>
        <taxon>Polarella</taxon>
    </lineage>
</organism>
<comment type="caution">
    <text evidence="1">The sequence shown here is derived from an EMBL/GenBank/DDBJ whole genome shotgun (WGS) entry which is preliminary data.</text>
</comment>
<gene>
    <name evidence="1" type="ORF">PGLA2088_LOCUS29550</name>
</gene>
<protein>
    <submittedName>
        <fullName evidence="1">Uncharacterized protein</fullName>
    </submittedName>
</protein>
<proteinExistence type="predicted"/>